<dbReference type="PROSITE" id="PS51231">
    <property type="entry name" value="DAD"/>
    <property type="match status" value="1"/>
</dbReference>
<feature type="domain" description="DAD" evidence="3">
    <location>
        <begin position="487"/>
        <end position="515"/>
    </location>
</feature>
<feature type="compositionally biased region" description="Polar residues" evidence="2">
    <location>
        <begin position="556"/>
        <end position="568"/>
    </location>
</feature>
<keyword evidence="6" id="KW-1185">Reference proteome</keyword>
<keyword evidence="1" id="KW-0175">Coiled coil</keyword>
<dbReference type="HOGENOM" id="CLU_030917_0_0_1"/>
<dbReference type="GO" id="GO:0030041">
    <property type="term" value="P:actin filament polymerization"/>
    <property type="evidence" value="ECO:0007669"/>
    <property type="project" value="TreeGrafter"/>
</dbReference>
<dbReference type="Pfam" id="PF02181">
    <property type="entry name" value="FH2"/>
    <property type="match status" value="2"/>
</dbReference>
<dbReference type="PANTHER" id="PTHR45691:SF6">
    <property type="entry name" value="PROTEIN DIAPHANOUS"/>
    <property type="match status" value="1"/>
</dbReference>
<feature type="coiled-coil region" evidence="1">
    <location>
        <begin position="345"/>
        <end position="407"/>
    </location>
</feature>
<feature type="domain" description="FH2" evidence="4">
    <location>
        <begin position="88"/>
        <end position="464"/>
    </location>
</feature>
<dbReference type="eggNOG" id="KOG1924">
    <property type="taxonomic scope" value="Eukaryota"/>
</dbReference>
<dbReference type="Gene3D" id="6.10.30.30">
    <property type="match status" value="1"/>
</dbReference>
<feature type="region of interest" description="Disordered" evidence="2">
    <location>
        <begin position="554"/>
        <end position="603"/>
    </location>
</feature>
<dbReference type="PROSITE" id="PS51444">
    <property type="entry name" value="FH2"/>
    <property type="match status" value="1"/>
</dbReference>
<evidence type="ECO:0000259" key="4">
    <source>
        <dbReference type="PROSITE" id="PS51444"/>
    </source>
</evidence>
<dbReference type="EMBL" id="JH432004">
    <property type="status" value="NOT_ANNOTATED_CDS"/>
    <property type="molecule type" value="Genomic_DNA"/>
</dbReference>
<feature type="compositionally biased region" description="Polar residues" evidence="2">
    <location>
        <begin position="524"/>
        <end position="541"/>
    </location>
</feature>
<reference evidence="6" key="1">
    <citation type="submission" date="2011-05" db="EMBL/GenBank/DDBJ databases">
        <authorList>
            <person name="Richards S.R."/>
            <person name="Qu J."/>
            <person name="Jiang H."/>
            <person name="Jhangiani S.N."/>
            <person name="Agravi P."/>
            <person name="Goodspeed R."/>
            <person name="Gross S."/>
            <person name="Mandapat C."/>
            <person name="Jackson L."/>
            <person name="Mathew T."/>
            <person name="Pu L."/>
            <person name="Thornton R."/>
            <person name="Saada N."/>
            <person name="Wilczek-Boney K.B."/>
            <person name="Lee S."/>
            <person name="Kovar C."/>
            <person name="Wu Y."/>
            <person name="Scherer S.E."/>
            <person name="Worley K.C."/>
            <person name="Muzny D.M."/>
            <person name="Gibbs R."/>
        </authorList>
    </citation>
    <scope>NUCLEOTIDE SEQUENCE</scope>
    <source>
        <strain evidence="6">Brora</strain>
    </source>
</reference>
<evidence type="ECO:0008006" key="7">
    <source>
        <dbReference type="Google" id="ProtNLM"/>
    </source>
</evidence>
<accession>T1JAV7</accession>
<evidence type="ECO:0000256" key="1">
    <source>
        <dbReference type="SAM" id="Coils"/>
    </source>
</evidence>
<dbReference type="Proteomes" id="UP000014500">
    <property type="component" value="Unassembled WGS sequence"/>
</dbReference>
<dbReference type="SUPFAM" id="SSF101447">
    <property type="entry name" value="Formin homology 2 domain (FH2 domain)"/>
    <property type="match status" value="1"/>
</dbReference>
<evidence type="ECO:0000259" key="3">
    <source>
        <dbReference type="PROSITE" id="PS51231"/>
    </source>
</evidence>
<feature type="compositionally biased region" description="Basic and acidic residues" evidence="2">
    <location>
        <begin position="583"/>
        <end position="603"/>
    </location>
</feature>
<protein>
    <recommendedName>
        <fullName evidence="7">FH2 domain-containing protein</fullName>
    </recommendedName>
</protein>
<dbReference type="STRING" id="126957.T1JAV7"/>
<evidence type="ECO:0000313" key="5">
    <source>
        <dbReference type="EnsemblMetazoa" id="SMAR010881-PA"/>
    </source>
</evidence>
<dbReference type="PANTHER" id="PTHR45691">
    <property type="entry name" value="PROTEIN DIAPHANOUS"/>
    <property type="match status" value="1"/>
</dbReference>
<feature type="region of interest" description="Disordered" evidence="2">
    <location>
        <begin position="1"/>
        <end position="68"/>
    </location>
</feature>
<dbReference type="SMART" id="SM00498">
    <property type="entry name" value="FH2"/>
    <property type="match status" value="1"/>
</dbReference>
<dbReference type="InterPro" id="IPR051412">
    <property type="entry name" value="Formin_Homology_Diaphanous_sf"/>
</dbReference>
<sequence length="613" mass="68800">MPGGLGVAPPPPPMPGVLPPPFGGPPPPPPGMGIPPPPPPPGMGPPPPPPPSGMGLPPPPPGMMPFAPPGMNNTPSPVMLELPFGMEQKKKYVVETPMKKANWTKIQPQKLSEKAFWVRVKEDMYGSSDIFQELQQMFTTKPPSRAVVDGIGSSNVPTKGPSKKTKELKVLDGKTAQNLSILIGSMKMSYKDVKKYILLCDDEHLTEAHLQQLIRYMPLPEHINQLDSFKDQYNDLAEAEQFAITVGNIKRLIPRLKSMSFKAKFSEIIDDIRPGLVSAANACEEIKKSKKFAKILEIILLVGNYMNSGSRNAQSIALLVESKFPDVLNFGEELMFCEKAAKVSLEQLQKYLKQMEKSVQQLELDLKNYKLGQGDEDKFEAVMTSFSREAREEFEKLDHMYKRLEKLFQDIADYFVFDAKKYSLEEFFLDITTFKTSFQEALRDNIKARETEEKIRRAKEAKEKSEREKHERLAKKKALIDIDAEGDQEGVMDNLLEALKSGSAFSREKQRKRQPRASGAARQAQLNRSRSRSNLLGTSPTARKLSFSSDFLEENLPSQPQVEESSVISKPRRTRRAAAKDPPTGRDRENGVRNDSDSIKTDTDKLLERLMAL</sequence>
<dbReference type="EnsemblMetazoa" id="SMAR010881-RA">
    <property type="protein sequence ID" value="SMAR010881-PA"/>
    <property type="gene ID" value="SMAR010881"/>
</dbReference>
<feature type="region of interest" description="Disordered" evidence="2">
    <location>
        <begin position="502"/>
        <end position="541"/>
    </location>
</feature>
<dbReference type="Gene3D" id="1.20.58.2220">
    <property type="entry name" value="Formin, FH2 domain"/>
    <property type="match status" value="1"/>
</dbReference>
<dbReference type="GO" id="GO:0005884">
    <property type="term" value="C:actin filament"/>
    <property type="evidence" value="ECO:0007669"/>
    <property type="project" value="TreeGrafter"/>
</dbReference>
<evidence type="ECO:0000256" key="2">
    <source>
        <dbReference type="SAM" id="MobiDB-lite"/>
    </source>
</evidence>
<dbReference type="AlphaFoldDB" id="T1JAV7"/>
<feature type="coiled-coil region" evidence="1">
    <location>
        <begin position="448"/>
        <end position="475"/>
    </location>
</feature>
<evidence type="ECO:0000313" key="6">
    <source>
        <dbReference type="Proteomes" id="UP000014500"/>
    </source>
</evidence>
<dbReference type="InterPro" id="IPR014767">
    <property type="entry name" value="DAD_dom"/>
</dbReference>
<dbReference type="Gene3D" id="1.20.58.630">
    <property type="match status" value="1"/>
</dbReference>
<dbReference type="PhylomeDB" id="T1JAV7"/>
<name>T1JAV7_STRMM</name>
<proteinExistence type="predicted"/>
<dbReference type="InterPro" id="IPR042201">
    <property type="entry name" value="FH2_Formin_sf"/>
</dbReference>
<dbReference type="InterPro" id="IPR015425">
    <property type="entry name" value="FH2_Formin"/>
</dbReference>
<reference evidence="5" key="2">
    <citation type="submission" date="2015-02" db="UniProtKB">
        <authorList>
            <consortium name="EnsemblMetazoa"/>
        </authorList>
    </citation>
    <scope>IDENTIFICATION</scope>
</reference>
<organism evidence="5 6">
    <name type="scientific">Strigamia maritima</name>
    <name type="common">European centipede</name>
    <name type="synonym">Geophilus maritimus</name>
    <dbReference type="NCBI Taxonomy" id="126957"/>
    <lineage>
        <taxon>Eukaryota</taxon>
        <taxon>Metazoa</taxon>
        <taxon>Ecdysozoa</taxon>
        <taxon>Arthropoda</taxon>
        <taxon>Myriapoda</taxon>
        <taxon>Chilopoda</taxon>
        <taxon>Pleurostigmophora</taxon>
        <taxon>Geophilomorpha</taxon>
        <taxon>Linotaeniidae</taxon>
        <taxon>Strigamia</taxon>
    </lineage>
</organism>
<feature type="compositionally biased region" description="Pro residues" evidence="2">
    <location>
        <begin position="8"/>
        <end position="68"/>
    </location>
</feature>
<dbReference type="OMA" id="SNMTLMH"/>